<dbReference type="STRING" id="106549.A0A540M0Q2"/>
<proteinExistence type="inferred from homology"/>
<dbReference type="PANTHER" id="PTHR10358:SF6">
    <property type="entry name" value="ENDOSULFINE, ISOFORM A"/>
    <property type="match status" value="1"/>
</dbReference>
<evidence type="ECO:0000256" key="3">
    <source>
        <dbReference type="SAM" id="MobiDB-lite"/>
    </source>
</evidence>
<feature type="compositionally biased region" description="Polar residues" evidence="3">
    <location>
        <begin position="175"/>
        <end position="193"/>
    </location>
</feature>
<dbReference type="InterPro" id="IPR006760">
    <property type="entry name" value="Endosulphine"/>
</dbReference>
<evidence type="ECO:0000256" key="2">
    <source>
        <dbReference type="RuleBase" id="RU363120"/>
    </source>
</evidence>
<evidence type="ECO:0000256" key="1">
    <source>
        <dbReference type="ARBA" id="ARBA00010520"/>
    </source>
</evidence>
<dbReference type="GO" id="GO:0004864">
    <property type="term" value="F:protein phosphatase inhibitor activity"/>
    <property type="evidence" value="ECO:0007669"/>
    <property type="project" value="TreeGrafter"/>
</dbReference>
<dbReference type="PANTHER" id="PTHR10358">
    <property type="entry name" value="ENDOSULFINE"/>
    <property type="match status" value="1"/>
</dbReference>
<sequence length="201" mass="21899">MPKRVPLALTRFSRLASSSSESLCCCCFCNRIRSLISSCRQHPEQNMSGTNMDEVKEQEVADSTPMDLGDGDDAGGDQKASNENHGNPMPSAQQEEAAIKKKYGGILPKKTPLISKDHERAYFDSADWALGKQGAKPKGPLEALRPKLQPTPHQQGRSRRSAYSRGGEGDDGGNMNISSEDQLDSGSGNNTGYEDQIHHHE</sequence>
<comment type="caution">
    <text evidence="4">The sequence shown here is derived from an EMBL/GenBank/DDBJ whole genome shotgun (WGS) entry which is preliminary data.</text>
</comment>
<protein>
    <recommendedName>
        <fullName evidence="6">Endosulphine</fullName>
    </recommendedName>
</protein>
<evidence type="ECO:0000313" key="4">
    <source>
        <dbReference type="EMBL" id="TQD92327.1"/>
    </source>
</evidence>
<dbReference type="EMBL" id="VIEB01000395">
    <property type="protein sequence ID" value="TQD92327.1"/>
    <property type="molecule type" value="Genomic_DNA"/>
</dbReference>
<evidence type="ECO:0000313" key="5">
    <source>
        <dbReference type="Proteomes" id="UP000315295"/>
    </source>
</evidence>
<dbReference type="AlphaFoldDB" id="A0A540M0Q2"/>
<gene>
    <name evidence="4" type="ORF">C1H46_022125</name>
</gene>
<feature type="compositionally biased region" description="Polar residues" evidence="3">
    <location>
        <begin position="79"/>
        <end position="94"/>
    </location>
</feature>
<dbReference type="Pfam" id="PF04667">
    <property type="entry name" value="Endosulfine"/>
    <property type="match status" value="1"/>
</dbReference>
<accession>A0A540M0Q2</accession>
<keyword evidence="5" id="KW-1185">Reference proteome</keyword>
<feature type="region of interest" description="Disordered" evidence="3">
    <location>
        <begin position="131"/>
        <end position="201"/>
    </location>
</feature>
<reference evidence="4 5" key="1">
    <citation type="journal article" date="2019" name="G3 (Bethesda)">
        <title>Sequencing of a Wild Apple (Malus baccata) Genome Unravels the Differences Between Cultivated and Wild Apple Species Regarding Disease Resistance and Cold Tolerance.</title>
        <authorList>
            <person name="Chen X."/>
        </authorList>
    </citation>
    <scope>NUCLEOTIDE SEQUENCE [LARGE SCALE GENOMIC DNA]</scope>
    <source>
        <strain evidence="5">cv. Shandingzi</strain>
        <tissue evidence="4">Leaves</tissue>
    </source>
</reference>
<dbReference type="Proteomes" id="UP000315295">
    <property type="component" value="Unassembled WGS sequence"/>
</dbReference>
<feature type="region of interest" description="Disordered" evidence="3">
    <location>
        <begin position="42"/>
        <end position="111"/>
    </location>
</feature>
<comment type="similarity">
    <text evidence="1 2">Belongs to the endosulfine family.</text>
</comment>
<evidence type="ECO:0008006" key="6">
    <source>
        <dbReference type="Google" id="ProtNLM"/>
    </source>
</evidence>
<feature type="compositionally biased region" description="Polar residues" evidence="3">
    <location>
        <begin position="42"/>
        <end position="51"/>
    </location>
</feature>
<dbReference type="GO" id="GO:0005737">
    <property type="term" value="C:cytoplasm"/>
    <property type="evidence" value="ECO:0007669"/>
    <property type="project" value="TreeGrafter"/>
</dbReference>
<organism evidence="4 5">
    <name type="scientific">Malus baccata</name>
    <name type="common">Siberian crab apple</name>
    <name type="synonym">Pyrus baccata</name>
    <dbReference type="NCBI Taxonomy" id="106549"/>
    <lineage>
        <taxon>Eukaryota</taxon>
        <taxon>Viridiplantae</taxon>
        <taxon>Streptophyta</taxon>
        <taxon>Embryophyta</taxon>
        <taxon>Tracheophyta</taxon>
        <taxon>Spermatophyta</taxon>
        <taxon>Magnoliopsida</taxon>
        <taxon>eudicotyledons</taxon>
        <taxon>Gunneridae</taxon>
        <taxon>Pentapetalae</taxon>
        <taxon>rosids</taxon>
        <taxon>fabids</taxon>
        <taxon>Rosales</taxon>
        <taxon>Rosaceae</taxon>
        <taxon>Amygdaloideae</taxon>
        <taxon>Maleae</taxon>
        <taxon>Malus</taxon>
    </lineage>
</organism>
<name>A0A540M0Q2_MALBA</name>